<reference evidence="1" key="1">
    <citation type="submission" date="2017-02" db="UniProtKB">
        <authorList>
            <consortium name="WormBaseParasite"/>
        </authorList>
    </citation>
    <scope>IDENTIFICATION</scope>
</reference>
<organism evidence="1">
    <name type="scientific">Brugia timori</name>
    <dbReference type="NCBI Taxonomy" id="42155"/>
    <lineage>
        <taxon>Eukaryota</taxon>
        <taxon>Metazoa</taxon>
        <taxon>Ecdysozoa</taxon>
        <taxon>Nematoda</taxon>
        <taxon>Chromadorea</taxon>
        <taxon>Rhabditida</taxon>
        <taxon>Spirurina</taxon>
        <taxon>Spiruromorpha</taxon>
        <taxon>Filarioidea</taxon>
        <taxon>Onchocercidae</taxon>
        <taxon>Brugia</taxon>
    </lineage>
</organism>
<sequence>MLFPTTVRTKIFKSSMHLTSRLVHIACLNRKRSYPEFPAFTFNLGAGIFDSVFCSDASKISDKLEAVSVNRSNLIAIDSIWK</sequence>
<protein>
    <submittedName>
        <fullName evidence="1">Uncharacterized protein</fullName>
    </submittedName>
</protein>
<dbReference type="WBParaSite" id="BTMF_0001116301-mRNA-1">
    <property type="protein sequence ID" value="BTMF_0001116301-mRNA-1"/>
    <property type="gene ID" value="BTMF_0001116301"/>
</dbReference>
<dbReference type="AlphaFoldDB" id="A0A0R3QTW1"/>
<name>A0A0R3QTW1_9BILA</name>
<proteinExistence type="predicted"/>
<accession>A0A0R3QTW1</accession>
<evidence type="ECO:0000313" key="1">
    <source>
        <dbReference type="WBParaSite" id="BTMF_0001116301-mRNA-1"/>
    </source>
</evidence>